<dbReference type="RefSeq" id="WP_212687210.1">
    <property type="nucleotide sequence ID" value="NZ_JAGSPN010000004.1"/>
</dbReference>
<organism evidence="2 3">
    <name type="scientific">Undibacterium luofuense</name>
    <dbReference type="NCBI Taxonomy" id="2828733"/>
    <lineage>
        <taxon>Bacteria</taxon>
        <taxon>Pseudomonadati</taxon>
        <taxon>Pseudomonadota</taxon>
        <taxon>Betaproteobacteria</taxon>
        <taxon>Burkholderiales</taxon>
        <taxon>Oxalobacteraceae</taxon>
        <taxon>Undibacterium</taxon>
    </lineage>
</organism>
<feature type="compositionally biased region" description="Low complexity" evidence="1">
    <location>
        <begin position="50"/>
        <end position="66"/>
    </location>
</feature>
<keyword evidence="3" id="KW-1185">Reference proteome</keyword>
<dbReference type="AlphaFoldDB" id="A0A941DN83"/>
<dbReference type="Proteomes" id="UP000680067">
    <property type="component" value="Unassembled WGS sequence"/>
</dbReference>
<dbReference type="EMBL" id="JAGSPN010000004">
    <property type="protein sequence ID" value="MBR7781851.1"/>
    <property type="molecule type" value="Genomic_DNA"/>
</dbReference>
<evidence type="ECO:0000313" key="3">
    <source>
        <dbReference type="Proteomes" id="UP000680067"/>
    </source>
</evidence>
<accession>A0A941DN83</accession>
<name>A0A941DN83_9BURK</name>
<proteinExistence type="predicted"/>
<feature type="region of interest" description="Disordered" evidence="1">
    <location>
        <begin position="36"/>
        <end position="86"/>
    </location>
</feature>
<evidence type="ECO:0000256" key="1">
    <source>
        <dbReference type="SAM" id="MobiDB-lite"/>
    </source>
</evidence>
<sequence>MNEKDQLDVALGDVILSSSNGSEVVKRLLTPAEWDDVVGGDGYAQGGNYTQTSGNYSQSGSGSHSQTGGGNYTMASPITPPPKGIG</sequence>
<comment type="caution">
    <text evidence="2">The sequence shown here is derived from an EMBL/GenBank/DDBJ whole genome shotgun (WGS) entry which is preliminary data.</text>
</comment>
<protein>
    <submittedName>
        <fullName evidence="2">Uncharacterized protein</fullName>
    </submittedName>
</protein>
<evidence type="ECO:0000313" key="2">
    <source>
        <dbReference type="EMBL" id="MBR7781851.1"/>
    </source>
</evidence>
<reference evidence="2" key="1">
    <citation type="submission" date="2021-04" db="EMBL/GenBank/DDBJ databases">
        <title>novel species isolated from subtropical streams in China.</title>
        <authorList>
            <person name="Lu H."/>
        </authorList>
    </citation>
    <scope>NUCLEOTIDE SEQUENCE</scope>
    <source>
        <strain evidence="2">LFS511W</strain>
    </source>
</reference>
<gene>
    <name evidence="2" type="ORF">KDM89_06845</name>
</gene>